<dbReference type="Proteomes" id="UP001056035">
    <property type="component" value="Chromosome"/>
</dbReference>
<dbReference type="PANTHER" id="PTHR42855:SF1">
    <property type="entry name" value="ABC TRANSPORTER DOMAIN-CONTAINING PROTEIN"/>
    <property type="match status" value="1"/>
</dbReference>
<dbReference type="PANTHER" id="PTHR42855">
    <property type="entry name" value="ABC TRANSPORTER ATP-BINDING SUBUNIT"/>
    <property type="match status" value="1"/>
</dbReference>
<sequence>MAHLHVTDLSYAHPGGDALFHDVTFKLGAGRHAGLVGANGVGKSTLLRILSGELESGAGDVSAGGRILAMPQDVGTGEGTIRELLLMGAPPRTRRAGLALLACERDLAAGDEDAGVRLGELIGEWSDLGGYELEGRWDAVCRRIARAGLSEIGDRPAVTLSGGERKRLVLELLLTSDAPILLLDEPDNFLDIPAKRWLEGALRATRKTILLISHDRELLAAATDTIVTLEAGGAWVHDGSYATYAEARAKRQKRFGDALAQWNEEEKRLRELVRIFKERARYSPDLAKRASAFETRHKRFVAEGPPPAPVTEQVINVRLVGGDSARKVVTLDKVTIDGLVRPFSDEIHFGERVGLIGPNGSGKTHVMGLLGGGEAPADGRVVLGPRVSPGLFTQLNRREDFAGRTLADIVEERTGAYETAMRGLARYRLQDAAARKVETLSGGQRARLEILCLELEGHNLLLLDEPTDNLDVESCEALEQALDGFAGTVVAVSHDRAFLRRLDRFLLLDHDGRVTGLPDVRSALEALGAEA</sequence>
<dbReference type="InterPro" id="IPR003439">
    <property type="entry name" value="ABC_transporter-like_ATP-bd"/>
</dbReference>
<dbReference type="Pfam" id="PF00005">
    <property type="entry name" value="ABC_tran"/>
    <property type="match status" value="2"/>
</dbReference>
<feature type="domain" description="ABC transporter" evidence="3">
    <location>
        <begin position="320"/>
        <end position="531"/>
    </location>
</feature>
<evidence type="ECO:0000313" key="4">
    <source>
        <dbReference type="EMBL" id="UTI63213.1"/>
    </source>
</evidence>
<dbReference type="InterPro" id="IPR027417">
    <property type="entry name" value="P-loop_NTPase"/>
</dbReference>
<organism evidence="4 5">
    <name type="scientific">Paraconexibacter antarcticus</name>
    <dbReference type="NCBI Taxonomy" id="2949664"/>
    <lineage>
        <taxon>Bacteria</taxon>
        <taxon>Bacillati</taxon>
        <taxon>Actinomycetota</taxon>
        <taxon>Thermoleophilia</taxon>
        <taxon>Solirubrobacterales</taxon>
        <taxon>Paraconexibacteraceae</taxon>
        <taxon>Paraconexibacter</taxon>
    </lineage>
</organism>
<evidence type="ECO:0000256" key="2">
    <source>
        <dbReference type="ARBA" id="ARBA00022840"/>
    </source>
</evidence>
<evidence type="ECO:0000256" key="1">
    <source>
        <dbReference type="ARBA" id="ARBA00022741"/>
    </source>
</evidence>
<dbReference type="SUPFAM" id="SSF52540">
    <property type="entry name" value="P-loop containing nucleoside triphosphate hydrolases"/>
    <property type="match status" value="2"/>
</dbReference>
<keyword evidence="5" id="KW-1185">Reference proteome</keyword>
<name>A0ABY5DMK9_9ACTN</name>
<evidence type="ECO:0000259" key="3">
    <source>
        <dbReference type="PROSITE" id="PS50893"/>
    </source>
</evidence>
<dbReference type="GO" id="GO:0005524">
    <property type="term" value="F:ATP binding"/>
    <property type="evidence" value="ECO:0007669"/>
    <property type="project" value="UniProtKB-KW"/>
</dbReference>
<dbReference type="InterPro" id="IPR051309">
    <property type="entry name" value="ABCF_ATPase"/>
</dbReference>
<dbReference type="RefSeq" id="WP_254569944.1">
    <property type="nucleotide sequence ID" value="NZ_CP098502.1"/>
</dbReference>
<dbReference type="CDD" id="cd03221">
    <property type="entry name" value="ABCF_EF-3"/>
    <property type="match status" value="2"/>
</dbReference>
<proteinExistence type="predicted"/>
<reference evidence="4 5" key="1">
    <citation type="submission" date="2022-06" db="EMBL/GenBank/DDBJ databases">
        <title>Paraconexibacter antarcticus.</title>
        <authorList>
            <person name="Kim C.S."/>
        </authorList>
    </citation>
    <scope>NUCLEOTIDE SEQUENCE [LARGE SCALE GENOMIC DNA]</scope>
    <source>
        <strain evidence="4 5">02-257</strain>
    </source>
</reference>
<dbReference type="EMBL" id="CP098502">
    <property type="protein sequence ID" value="UTI63213.1"/>
    <property type="molecule type" value="Genomic_DNA"/>
</dbReference>
<gene>
    <name evidence="4" type="ORF">NBH00_17835</name>
</gene>
<dbReference type="PROSITE" id="PS50893">
    <property type="entry name" value="ABC_TRANSPORTER_2"/>
    <property type="match status" value="2"/>
</dbReference>
<dbReference type="Gene3D" id="3.40.50.300">
    <property type="entry name" value="P-loop containing nucleotide triphosphate hydrolases"/>
    <property type="match status" value="2"/>
</dbReference>
<keyword evidence="2 4" id="KW-0067">ATP-binding</keyword>
<dbReference type="InterPro" id="IPR003593">
    <property type="entry name" value="AAA+_ATPase"/>
</dbReference>
<evidence type="ECO:0000313" key="5">
    <source>
        <dbReference type="Proteomes" id="UP001056035"/>
    </source>
</evidence>
<feature type="domain" description="ABC transporter" evidence="3">
    <location>
        <begin position="4"/>
        <end position="256"/>
    </location>
</feature>
<dbReference type="SMART" id="SM00382">
    <property type="entry name" value="AAA"/>
    <property type="match status" value="2"/>
</dbReference>
<accession>A0ABY5DMK9</accession>
<protein>
    <submittedName>
        <fullName evidence="4">ATP-binding cassette domain-containing protein</fullName>
    </submittedName>
</protein>
<keyword evidence="1" id="KW-0547">Nucleotide-binding</keyword>